<feature type="compositionally biased region" description="Basic and acidic residues" evidence="2">
    <location>
        <begin position="460"/>
        <end position="469"/>
    </location>
</feature>
<feature type="compositionally biased region" description="Low complexity" evidence="2">
    <location>
        <begin position="424"/>
        <end position="435"/>
    </location>
</feature>
<feature type="compositionally biased region" description="Polar residues" evidence="2">
    <location>
        <begin position="871"/>
        <end position="881"/>
    </location>
</feature>
<reference evidence="3 4" key="1">
    <citation type="submission" date="2021-04" db="EMBL/GenBank/DDBJ databases">
        <authorList>
            <person name="De Guttry C."/>
            <person name="Zahm M."/>
            <person name="Klopp C."/>
            <person name="Cabau C."/>
            <person name="Louis A."/>
            <person name="Berthelot C."/>
            <person name="Parey E."/>
            <person name="Roest Crollius H."/>
            <person name="Montfort J."/>
            <person name="Robinson-Rechavi M."/>
            <person name="Bucao C."/>
            <person name="Bouchez O."/>
            <person name="Gislard M."/>
            <person name="Lluch J."/>
            <person name="Milhes M."/>
            <person name="Lampietro C."/>
            <person name="Lopez Roques C."/>
            <person name="Donnadieu C."/>
            <person name="Braasch I."/>
            <person name="Desvignes T."/>
            <person name="Postlethwait J."/>
            <person name="Bobe J."/>
            <person name="Wedekind C."/>
            <person name="Guiguen Y."/>
        </authorList>
    </citation>
    <scope>NUCLEOTIDE SEQUENCE [LARGE SCALE GENOMIC DNA]</scope>
    <source>
        <strain evidence="3">Cs_M1</strain>
        <tissue evidence="3">Blood</tissue>
    </source>
</reference>
<feature type="compositionally biased region" description="Pro residues" evidence="2">
    <location>
        <begin position="203"/>
        <end position="223"/>
    </location>
</feature>
<feature type="compositionally biased region" description="Basic and acidic residues" evidence="2">
    <location>
        <begin position="1012"/>
        <end position="1027"/>
    </location>
</feature>
<sequence>MGLTLEWRNSCPTTQRCPLCPPSPGSPPSTGSLSHSSSSGSLTIPSLPSSIRAAPPASAPPPTTSSSAAPSSTATTPLQTILKSLFGKDSPAVPAVAEVPPPSTLPPPPMVDPIVQQYGKKSNVKEIEEEENEYDRPYDPEEAYDPAMGYGLVAPISTVKMFAAKAAAQAMCAEDDDVAYDPEDETIFEDMHNDGVSVAKAPVPAPTSAPAPAPTPVQAPVPAPTPAPLSLPITGDVIVSAATLTEQQRMLEELNRQIEEQKRQLKEQEWALHQQREAVGMFMAHFSVSDALMSPPPKSGLSQFQKQQTEGEQSEANPSVNQKALKGILKTEVPIKLEIKSETKTVPLSESSNLEMPNASPNRVNIQATDNSDPEAGEIQDSDVAYDPEDDTIFDEPQDTNGEEKAKTSTRSHSVRRSERSRDSSVSSSCRGTSRNDTPDRRRKHSSQPDTHSPKRRDRKVKDRHESPPRRSGRRSPGRSDRRRDRHRRGERSQPYHRYCDHSERPGRHLPHKERTSRRSSGSHRRSPSTPRQKLDSASRGVSKGQRESFPPLVSEDSKGPEAPEDMVPTRPTPALVMEANDSPQPPLDRKDINESLCDRSESGSPPQGEIEYTGHQMPHGNPTPQQPGDQQPPQSLLGSPPRGLNNQQVLNLQRQDNRDRPSQQEIIEQRIVQSPSDIMREKQFSSQGPPHKASPNQGPDMIGPGQDMRGERRGLQMRHPGPNIRGPEPDMKSPDMTTNFAGQRSPSPHFNSPRMSSSVPRGHFEDQRGAHRPGFHGSRGPRPSRFNRPRGSFPGHFPDKGEPPQSWFDGPHQPVVRPQGLLGTTRDANNQQHDNEGGPVQPEIKEQHIVQSPSDMMRDKHFSLQGPPHMTSTNNQGDRSSSLERRDPNRREGRRDQGPDIRGPDMMGPGPDMWDDRRVSDMWDDRRGSDMWDDRRGSDMWDDRRGPGPDMQGDGRGSDILDNRRGPEPDMRGPETDMWCDMRGPGPDMRGPETDMWGDMRGPGPDMTGPDMRKEWRHPDMRDPGHNIRNPNMCSSGPDMRDPEMPGPDPDLRSPDMKGDHFTPTANFEGHRPPLPYFNSPRMSSSVQRGHFENQRGAHRPGFHGPRGPRPSRFNQPRGLPPGHFADNGGQPQFRFECPQPAVTPAPASLVTSREHSIQSPSDILKESQVPSQGPPHRASPNNQGEQSSSLERRDPDIREGRRKPGPDIRGPDMMGPGPDRRGDRRGSDRRGDRRGPDRRGPGPDMRDPEPDTRGDRRGSGPDTSGPGPDMSVPGPDMRGDRRGTDMRGPGPNTRGDRRGPGPDMWDERRGPNMSGPGPNMRGPGPDMRGPRPDMRGPWPDIRGDRRGPNRRGPSPDMKDPEPDTRGDRRGPGPDMRGPGPDMNVPGPDMRSPGADTRGDRRGPDMRGPGPDMRGPGPDMRGPGPDMRGPGPDMRGPGPDMRGPGPDMRGPGPDMRGPGPDMRGPGPDILHLHFSNLADVLIQSILQLDMRGSGPDRGPEMPGPGPDMRIPAIRGDHFTTTNNFGGPRGVHSPGFHGPRAPCPSRFNQPRGSSPGHFTDNKGFDGPQPVVRPLRHKGGLLPTPPEGLINLLNNSPEAFREEQWRNSHLTDTRRTSLPREDCEIRNYRDRESHSEERGRARDRGNFQLSAPRLSQERQLPEDNRREWGGSHGRQRGRGTGRPMSRESGRVRGREADRPREEVGEKQKTPTENDKDIGRATSMEGDANRVIPSLHKRSLSKDSDRNSLKDGSGKKEEEMGGNGNKVESTDALQTDTPQESKGPA</sequence>
<protein>
    <submittedName>
        <fullName evidence="3">Uncharacterized protein</fullName>
    </submittedName>
</protein>
<evidence type="ECO:0000256" key="1">
    <source>
        <dbReference type="SAM" id="Coils"/>
    </source>
</evidence>
<evidence type="ECO:0000313" key="3">
    <source>
        <dbReference type="EMBL" id="KAK6307773.1"/>
    </source>
</evidence>
<feature type="region of interest" description="Disordered" evidence="2">
    <location>
        <begin position="1625"/>
        <end position="1783"/>
    </location>
</feature>
<feature type="region of interest" description="Disordered" evidence="2">
    <location>
        <begin position="340"/>
        <end position="1471"/>
    </location>
</feature>
<feature type="compositionally biased region" description="Basic and acidic residues" evidence="2">
    <location>
        <begin position="1358"/>
        <end position="1373"/>
    </location>
</feature>
<feature type="compositionally biased region" description="Basic and acidic residues" evidence="2">
    <location>
        <begin position="1192"/>
        <end position="1212"/>
    </location>
</feature>
<feature type="compositionally biased region" description="Low complexity" evidence="2">
    <location>
        <begin position="623"/>
        <end position="655"/>
    </location>
</feature>
<feature type="region of interest" description="Disordered" evidence="2">
    <location>
        <begin position="1"/>
        <end position="113"/>
    </location>
</feature>
<feature type="region of interest" description="Disordered" evidence="2">
    <location>
        <begin position="1533"/>
        <end position="1591"/>
    </location>
</feature>
<feature type="compositionally biased region" description="Polar residues" evidence="2">
    <location>
        <begin position="1181"/>
        <end position="1191"/>
    </location>
</feature>
<feature type="compositionally biased region" description="Polar residues" evidence="2">
    <location>
        <begin position="300"/>
        <end position="322"/>
    </location>
</feature>
<feature type="compositionally biased region" description="Low complexity" evidence="2">
    <location>
        <begin position="28"/>
        <end position="56"/>
    </location>
</feature>
<feature type="region of interest" description="Disordered" evidence="2">
    <location>
        <begin position="202"/>
        <end position="223"/>
    </location>
</feature>
<feature type="compositionally biased region" description="Basic and acidic residues" evidence="2">
    <location>
        <begin position="1296"/>
        <end position="1312"/>
    </location>
</feature>
<feature type="compositionally biased region" description="Low complexity" evidence="2">
    <location>
        <begin position="1374"/>
        <end position="1383"/>
    </location>
</feature>
<gene>
    <name evidence="3" type="ORF">J4Q44_G00210440</name>
</gene>
<feature type="compositionally biased region" description="Polar residues" evidence="2">
    <location>
        <begin position="344"/>
        <end position="371"/>
    </location>
</feature>
<feature type="compositionally biased region" description="Basic and acidic residues" evidence="2">
    <location>
        <begin position="1220"/>
        <end position="1261"/>
    </location>
</feature>
<feature type="coiled-coil region" evidence="1">
    <location>
        <begin position="241"/>
        <end position="278"/>
    </location>
</feature>
<feature type="compositionally biased region" description="Basic and acidic residues" evidence="2">
    <location>
        <begin position="1738"/>
        <end position="1757"/>
    </location>
</feature>
<comment type="caution">
    <text evidence="3">The sequence shown here is derived from an EMBL/GenBank/DDBJ whole genome shotgun (WGS) entry which is preliminary data.</text>
</comment>
<feature type="compositionally biased region" description="Pro residues" evidence="2">
    <location>
        <begin position="99"/>
        <end position="111"/>
    </location>
</feature>
<feature type="compositionally biased region" description="Polar residues" evidence="2">
    <location>
        <begin position="664"/>
        <end position="677"/>
    </location>
</feature>
<evidence type="ECO:0000313" key="4">
    <source>
        <dbReference type="Proteomes" id="UP001356427"/>
    </source>
</evidence>
<feature type="compositionally biased region" description="Basic and acidic residues" evidence="2">
    <location>
        <begin position="915"/>
        <end position="948"/>
    </location>
</feature>
<dbReference type="Proteomes" id="UP001356427">
    <property type="component" value="Unassembled WGS sequence"/>
</dbReference>
<feature type="compositionally biased region" description="Basic and acidic residues" evidence="2">
    <location>
        <begin position="1625"/>
        <end position="1644"/>
    </location>
</feature>
<feature type="compositionally biased region" description="Basic and acidic residues" evidence="2">
    <location>
        <begin position="588"/>
        <end position="602"/>
    </location>
</feature>
<feature type="compositionally biased region" description="Basic and acidic residues" evidence="2">
    <location>
        <begin position="1040"/>
        <end position="1062"/>
    </location>
</feature>
<keyword evidence="4" id="KW-1185">Reference proteome</keyword>
<feature type="compositionally biased region" description="Polar residues" evidence="2">
    <location>
        <begin position="736"/>
        <end position="760"/>
    </location>
</feature>
<keyword evidence="1" id="KW-0175">Coiled coil</keyword>
<feature type="compositionally biased region" description="Basic residues" evidence="2">
    <location>
        <begin position="508"/>
        <end position="527"/>
    </location>
</feature>
<dbReference type="EMBL" id="JAGTTL010000019">
    <property type="protein sequence ID" value="KAK6307773.1"/>
    <property type="molecule type" value="Genomic_DNA"/>
</dbReference>
<feature type="region of interest" description="Disordered" evidence="2">
    <location>
        <begin position="290"/>
        <end position="322"/>
    </location>
</feature>
<feature type="compositionally biased region" description="Low complexity" evidence="2">
    <location>
        <begin position="1313"/>
        <end position="1329"/>
    </location>
</feature>
<feature type="compositionally biased region" description="Low complexity" evidence="2">
    <location>
        <begin position="1407"/>
        <end position="1469"/>
    </location>
</feature>
<feature type="compositionally biased region" description="Low complexity" evidence="2">
    <location>
        <begin position="1262"/>
        <end position="1278"/>
    </location>
</feature>
<proteinExistence type="predicted"/>
<feature type="compositionally biased region" description="Low complexity" evidence="2">
    <location>
        <begin position="64"/>
        <end position="77"/>
    </location>
</feature>
<feature type="compositionally biased region" description="Basic and acidic residues" evidence="2">
    <location>
        <begin position="1654"/>
        <end position="1668"/>
    </location>
</feature>
<name>A0AAN8QR72_9TELE</name>
<organism evidence="3 4">
    <name type="scientific">Coregonus suidteri</name>
    <dbReference type="NCBI Taxonomy" id="861788"/>
    <lineage>
        <taxon>Eukaryota</taxon>
        <taxon>Metazoa</taxon>
        <taxon>Chordata</taxon>
        <taxon>Craniata</taxon>
        <taxon>Vertebrata</taxon>
        <taxon>Euteleostomi</taxon>
        <taxon>Actinopterygii</taxon>
        <taxon>Neopterygii</taxon>
        <taxon>Teleostei</taxon>
        <taxon>Protacanthopterygii</taxon>
        <taxon>Salmoniformes</taxon>
        <taxon>Salmonidae</taxon>
        <taxon>Coregoninae</taxon>
        <taxon>Coregonus</taxon>
    </lineage>
</organism>
<accession>A0AAN8QR72</accession>
<feature type="compositionally biased region" description="Acidic residues" evidence="2">
    <location>
        <begin position="372"/>
        <end position="398"/>
    </location>
</feature>
<evidence type="ECO:0000256" key="2">
    <source>
        <dbReference type="SAM" id="MobiDB-lite"/>
    </source>
</evidence>
<feature type="compositionally biased region" description="Basic and acidic residues" evidence="2">
    <location>
        <begin position="957"/>
        <end position="976"/>
    </location>
</feature>
<feature type="compositionally biased region" description="Polar residues" evidence="2">
    <location>
        <begin position="1769"/>
        <end position="1783"/>
    </location>
</feature>
<feature type="compositionally biased region" description="Basic and acidic residues" evidence="2">
    <location>
        <begin position="882"/>
        <end position="904"/>
    </location>
</feature>
<feature type="compositionally biased region" description="Basic and acidic residues" evidence="2">
    <location>
        <begin position="1683"/>
        <end position="1717"/>
    </location>
</feature>
<feature type="compositionally biased region" description="Basic and acidic residues" evidence="2">
    <location>
        <begin position="491"/>
        <end position="507"/>
    </location>
</feature>